<keyword evidence="1" id="KW-0812">Transmembrane</keyword>
<comment type="caution">
    <text evidence="2">The sequence shown here is derived from an EMBL/GenBank/DDBJ whole genome shotgun (WGS) entry which is preliminary data.</text>
</comment>
<keyword evidence="1" id="KW-0472">Membrane</keyword>
<evidence type="ECO:0000256" key="1">
    <source>
        <dbReference type="SAM" id="Phobius"/>
    </source>
</evidence>
<dbReference type="EMBL" id="BQXH01000011">
    <property type="protein sequence ID" value="GKS81688.1"/>
    <property type="molecule type" value="Genomic_DNA"/>
</dbReference>
<feature type="transmembrane region" description="Helical" evidence="1">
    <location>
        <begin position="168"/>
        <end position="185"/>
    </location>
</feature>
<feature type="transmembrane region" description="Helical" evidence="1">
    <location>
        <begin position="114"/>
        <end position="136"/>
    </location>
</feature>
<evidence type="ECO:0000313" key="2">
    <source>
        <dbReference type="EMBL" id="GKS81688.1"/>
    </source>
</evidence>
<dbReference type="Proteomes" id="UP001055149">
    <property type="component" value="Unassembled WGS sequence"/>
</dbReference>
<dbReference type="NCBIfam" id="TIGR02185">
    <property type="entry name" value="Trep_Strep"/>
    <property type="match status" value="1"/>
</dbReference>
<feature type="transmembrane region" description="Helical" evidence="1">
    <location>
        <begin position="90"/>
        <end position="107"/>
    </location>
</feature>
<evidence type="ECO:0008006" key="4">
    <source>
        <dbReference type="Google" id="ProtNLM"/>
    </source>
</evidence>
<protein>
    <recommendedName>
        <fullName evidence="4">MptD family ECF transporter S component</fullName>
    </recommendedName>
</protein>
<accession>A0ABQ5JIF7</accession>
<evidence type="ECO:0000313" key="3">
    <source>
        <dbReference type="Proteomes" id="UP001055149"/>
    </source>
</evidence>
<proteinExistence type="predicted"/>
<organism evidence="2 3">
    <name type="scientific">Ligilactobacillus pabuli</name>
    <dbReference type="NCBI Taxonomy" id="2886039"/>
    <lineage>
        <taxon>Bacteria</taxon>
        <taxon>Bacillati</taxon>
        <taxon>Bacillota</taxon>
        <taxon>Bacilli</taxon>
        <taxon>Lactobacillales</taxon>
        <taxon>Lactobacillaceae</taxon>
        <taxon>Ligilactobacillus</taxon>
    </lineage>
</organism>
<name>A0ABQ5JIF7_9LACO</name>
<sequence>MKHTKVINLPDLISIGIYSVIYFCLVGVAEMIVVLAIPGYSYSYSPAMSALLTGTIFMLLAAKVPRFGGITIMGSILGIFFLLGGLFPLALIPGILCAVLADVIAYLGKYKSKLGLMLSYIVFSFNTIGPVIQLLFNTDNYVADLKARGKDAHYIANVFASISDYTELLAFGLLILAAIVGGLFGQKMLKKHFKKAGIV</sequence>
<dbReference type="InterPro" id="IPR011733">
    <property type="entry name" value="CHP02185_IM"/>
</dbReference>
<dbReference type="Pfam" id="PF09605">
    <property type="entry name" value="Trep_Strep"/>
    <property type="match status" value="1"/>
</dbReference>
<reference evidence="2" key="1">
    <citation type="journal article" date="2022" name="Int. J. Syst. Evol. Microbiol.">
        <title>A novel species of lactic acid bacteria, Ligilactobacillus pabuli sp. nov., isolated from alfalfa silage.</title>
        <authorList>
            <person name="Tohno M."/>
            <person name="Tanizawa Y."/>
            <person name="Sawada H."/>
            <person name="Sakamoto M."/>
            <person name="Ohkuma M."/>
            <person name="Kobayashi H."/>
        </authorList>
    </citation>
    <scope>NUCLEOTIDE SEQUENCE</scope>
    <source>
        <strain evidence="2">AF129</strain>
    </source>
</reference>
<feature type="transmembrane region" description="Helical" evidence="1">
    <location>
        <begin position="12"/>
        <end position="37"/>
    </location>
</feature>
<keyword evidence="3" id="KW-1185">Reference proteome</keyword>
<gene>
    <name evidence="2" type="ORF">LPAF129_13740</name>
</gene>
<feature type="transmembrane region" description="Helical" evidence="1">
    <location>
        <begin position="43"/>
        <end position="60"/>
    </location>
</feature>
<keyword evidence="1" id="KW-1133">Transmembrane helix</keyword>
<dbReference type="RefSeq" id="WP_244055432.1">
    <property type="nucleotide sequence ID" value="NZ_BQXH01000011.1"/>
</dbReference>